<evidence type="ECO:0000256" key="1">
    <source>
        <dbReference type="SAM" id="MobiDB-lite"/>
    </source>
</evidence>
<reference evidence="2" key="1">
    <citation type="journal article" date="2019" name="Sci. Rep.">
        <title>Draft genome of Tanacetum cinerariifolium, the natural source of mosquito coil.</title>
        <authorList>
            <person name="Yamashiro T."/>
            <person name="Shiraishi A."/>
            <person name="Satake H."/>
            <person name="Nakayama K."/>
        </authorList>
    </citation>
    <scope>NUCLEOTIDE SEQUENCE</scope>
</reference>
<proteinExistence type="predicted"/>
<organism evidence="2">
    <name type="scientific">Tanacetum cinerariifolium</name>
    <name type="common">Dalmatian daisy</name>
    <name type="synonym">Chrysanthemum cinerariifolium</name>
    <dbReference type="NCBI Taxonomy" id="118510"/>
    <lineage>
        <taxon>Eukaryota</taxon>
        <taxon>Viridiplantae</taxon>
        <taxon>Streptophyta</taxon>
        <taxon>Embryophyta</taxon>
        <taxon>Tracheophyta</taxon>
        <taxon>Spermatophyta</taxon>
        <taxon>Magnoliopsida</taxon>
        <taxon>eudicotyledons</taxon>
        <taxon>Gunneridae</taxon>
        <taxon>Pentapetalae</taxon>
        <taxon>asterids</taxon>
        <taxon>campanulids</taxon>
        <taxon>Asterales</taxon>
        <taxon>Asteraceae</taxon>
        <taxon>Asteroideae</taxon>
        <taxon>Anthemideae</taxon>
        <taxon>Anthemidinae</taxon>
        <taxon>Tanacetum</taxon>
    </lineage>
</organism>
<feature type="region of interest" description="Disordered" evidence="1">
    <location>
        <begin position="1"/>
        <end position="21"/>
    </location>
</feature>
<gene>
    <name evidence="2" type="ORF">Tci_033518</name>
</gene>
<dbReference type="EMBL" id="BKCJ010004521">
    <property type="protein sequence ID" value="GEU61540.1"/>
    <property type="molecule type" value="Genomic_DNA"/>
</dbReference>
<sequence length="249" mass="28516">MGGKGGGGGGGGRGGGKGGGKGITSIAVDRKNDYELKGKFLDDFHNNAFSGTNGEYAVKHIEYFLRIVDPIDLPNVNHDKLRVVVFPISLVGDAWRCDEIEATNEESFGLKETNNDDEHEIDSELKDEALRNKAIMEGMIDDNDESSNNGWKRWKGYKIANHDQEENENENEYDNEERYEMFNNATRELPVCTIRRFEMIKYSFGDDEEYVDVKEDEYDDLTNTRKDACRTYQKIFRMMDEGWMVTRAE</sequence>
<comment type="caution">
    <text evidence="2">The sequence shown here is derived from an EMBL/GenBank/DDBJ whole genome shotgun (WGS) entry which is preliminary data.</text>
</comment>
<dbReference type="AlphaFoldDB" id="A0A6L2LK93"/>
<name>A0A6L2LK93_TANCI</name>
<evidence type="ECO:0000313" key="2">
    <source>
        <dbReference type="EMBL" id="GEU61540.1"/>
    </source>
</evidence>
<accession>A0A6L2LK93</accession>
<protein>
    <submittedName>
        <fullName evidence="2">Uncharacterized protein</fullName>
    </submittedName>
</protein>